<reference evidence="2 3" key="1">
    <citation type="journal article" date="2016" name="Mol. Biol. Evol.">
        <title>Comparative Genomics of Early-Diverging Mushroom-Forming Fungi Provides Insights into the Origins of Lignocellulose Decay Capabilities.</title>
        <authorList>
            <person name="Nagy L.G."/>
            <person name="Riley R."/>
            <person name="Tritt A."/>
            <person name="Adam C."/>
            <person name="Daum C."/>
            <person name="Floudas D."/>
            <person name="Sun H."/>
            <person name="Yadav J.S."/>
            <person name="Pangilinan J."/>
            <person name="Larsson K.H."/>
            <person name="Matsuura K."/>
            <person name="Barry K."/>
            <person name="Labutti K."/>
            <person name="Kuo R."/>
            <person name="Ohm R.A."/>
            <person name="Bhattacharya S.S."/>
            <person name="Shirouzu T."/>
            <person name="Yoshinaga Y."/>
            <person name="Martin F.M."/>
            <person name="Grigoriev I.V."/>
            <person name="Hibbett D.S."/>
        </authorList>
    </citation>
    <scope>NUCLEOTIDE SEQUENCE [LARGE SCALE GENOMIC DNA]</scope>
    <source>
        <strain evidence="2 3">93-53</strain>
    </source>
</reference>
<feature type="region of interest" description="Disordered" evidence="1">
    <location>
        <begin position="169"/>
        <end position="198"/>
    </location>
</feature>
<gene>
    <name evidence="2" type="ORF">LAESUDRAFT_553599</name>
</gene>
<protein>
    <submittedName>
        <fullName evidence="2">Uncharacterized protein</fullName>
    </submittedName>
</protein>
<feature type="region of interest" description="Disordered" evidence="1">
    <location>
        <begin position="1"/>
        <end position="131"/>
    </location>
</feature>
<dbReference type="OrthoDB" id="3238644at2759"/>
<name>A0A165B829_9APHY</name>
<accession>A0A165B829</accession>
<proteinExistence type="predicted"/>
<evidence type="ECO:0000313" key="3">
    <source>
        <dbReference type="Proteomes" id="UP000076871"/>
    </source>
</evidence>
<dbReference type="RefSeq" id="XP_040758200.1">
    <property type="nucleotide sequence ID" value="XM_040902916.1"/>
</dbReference>
<feature type="compositionally biased region" description="Polar residues" evidence="1">
    <location>
        <begin position="336"/>
        <end position="371"/>
    </location>
</feature>
<evidence type="ECO:0000313" key="2">
    <source>
        <dbReference type="EMBL" id="KZT00460.1"/>
    </source>
</evidence>
<feature type="compositionally biased region" description="Basic residues" evidence="1">
    <location>
        <begin position="169"/>
        <end position="181"/>
    </location>
</feature>
<evidence type="ECO:0000256" key="1">
    <source>
        <dbReference type="SAM" id="MobiDB-lite"/>
    </source>
</evidence>
<dbReference type="EMBL" id="KV427685">
    <property type="protein sequence ID" value="KZT00460.1"/>
    <property type="molecule type" value="Genomic_DNA"/>
</dbReference>
<organism evidence="2 3">
    <name type="scientific">Laetiporus sulphureus 93-53</name>
    <dbReference type="NCBI Taxonomy" id="1314785"/>
    <lineage>
        <taxon>Eukaryota</taxon>
        <taxon>Fungi</taxon>
        <taxon>Dikarya</taxon>
        <taxon>Basidiomycota</taxon>
        <taxon>Agaricomycotina</taxon>
        <taxon>Agaricomycetes</taxon>
        <taxon>Polyporales</taxon>
        <taxon>Laetiporus</taxon>
    </lineage>
</organism>
<dbReference type="AlphaFoldDB" id="A0A165B829"/>
<feature type="region of interest" description="Disordered" evidence="1">
    <location>
        <begin position="504"/>
        <end position="524"/>
    </location>
</feature>
<feature type="compositionally biased region" description="Pro residues" evidence="1">
    <location>
        <begin position="377"/>
        <end position="389"/>
    </location>
</feature>
<feature type="compositionally biased region" description="Polar residues" evidence="1">
    <location>
        <begin position="512"/>
        <end position="524"/>
    </location>
</feature>
<sequence>MASATLLPSPPSTAHRHKKRSATSSAAPRGRPAHPTSANRKLSRQHLLQCLDILGPLSAPLPPTLSLPPSSQRDTTPAKRKLDDDHDAAYTKKRRINDDADRSQPRSAPSGSRLRPEPSEEGELREEQPVFRDSVAALANVPVRRPRRGKGSLEYYKDVFNSYLASGRQLKHSAEKRKRSTYPKSHIDYTPLRDPPSPGSPYHRHGLLMARLENLESSLNFAYAFWARGMFMDRKERNPNPWNQVLGVLSASKNVWQDDRVSDERESMLRGLIYMIEGFVVAHKIRSNSQQIHNENEWMMKRLQIEADTEQLKAARAAALKAAEIRRMNPPVQLPSPISSAGSTPASEGTPNADDTSACNASAPISATAGASRTPVAQPPPPKELELPPPHITIKVNAATVQPRREQSHNIVVATNAMEKAERYITLPAMAKHFPRTFARMMYSSLAPSEEYEPDIEDEEGELFWPGQCATGEGIAWVCTMGKAMIQEFSKAYGYKGIDGAIPDDVSADGVPTSTSTPDVSLQR</sequence>
<dbReference type="InParanoid" id="A0A165B829"/>
<keyword evidence="3" id="KW-1185">Reference proteome</keyword>
<feature type="region of interest" description="Disordered" evidence="1">
    <location>
        <begin position="328"/>
        <end position="389"/>
    </location>
</feature>
<feature type="compositionally biased region" description="Basic and acidic residues" evidence="1">
    <location>
        <begin position="76"/>
        <end position="104"/>
    </location>
</feature>
<dbReference type="GeneID" id="63819947"/>
<dbReference type="Proteomes" id="UP000076871">
    <property type="component" value="Unassembled WGS sequence"/>
</dbReference>
<dbReference type="STRING" id="1314785.A0A165B829"/>